<organism evidence="2 3">
    <name type="scientific">Vitis rotundifolia</name>
    <name type="common">Muscadine grape</name>
    <dbReference type="NCBI Taxonomy" id="103349"/>
    <lineage>
        <taxon>Eukaryota</taxon>
        <taxon>Viridiplantae</taxon>
        <taxon>Streptophyta</taxon>
        <taxon>Embryophyta</taxon>
        <taxon>Tracheophyta</taxon>
        <taxon>Spermatophyta</taxon>
        <taxon>Magnoliopsida</taxon>
        <taxon>eudicotyledons</taxon>
        <taxon>Gunneridae</taxon>
        <taxon>Pentapetalae</taxon>
        <taxon>rosids</taxon>
        <taxon>Vitales</taxon>
        <taxon>Vitaceae</taxon>
        <taxon>Viteae</taxon>
        <taxon>Vitis</taxon>
    </lineage>
</organism>
<keyword evidence="3" id="KW-1185">Reference proteome</keyword>
<feature type="compositionally biased region" description="Basic and acidic residues" evidence="1">
    <location>
        <begin position="150"/>
        <end position="171"/>
    </location>
</feature>
<evidence type="ECO:0000313" key="3">
    <source>
        <dbReference type="Proteomes" id="UP001168098"/>
    </source>
</evidence>
<feature type="compositionally biased region" description="Polar residues" evidence="1">
    <location>
        <begin position="105"/>
        <end position="118"/>
    </location>
</feature>
<comment type="caution">
    <text evidence="2">The sequence shown here is derived from an EMBL/GenBank/DDBJ whole genome shotgun (WGS) entry which is preliminary data.</text>
</comment>
<gene>
    <name evidence="2" type="ORF">PVL29_009555</name>
</gene>
<feature type="compositionally biased region" description="Basic and acidic residues" evidence="1">
    <location>
        <begin position="119"/>
        <end position="131"/>
    </location>
</feature>
<name>A0AA38ZRY1_VITRO</name>
<feature type="region of interest" description="Disordered" evidence="1">
    <location>
        <begin position="104"/>
        <end position="189"/>
    </location>
</feature>
<evidence type="ECO:0000313" key="2">
    <source>
        <dbReference type="EMBL" id="KAJ9693657.1"/>
    </source>
</evidence>
<sequence>MHSLGLMRLGNEREGARDGSGGMVLPFFFYDNIVAGSFTALQERIFVSCVVGNFGPFKTTLSSKTPPRLLRILLNLWSARVMGHQFDQFSAHSEQVAPSLGGWEEQNSQLNSTSQHQPMDTDRPADSHDANGDLPPESKSGEATGMEVLENSRDGDSSPENNLKEKTDMNGDRGGAPVESSSHDETRME</sequence>
<proteinExistence type="predicted"/>
<dbReference type="Proteomes" id="UP001168098">
    <property type="component" value="Unassembled WGS sequence"/>
</dbReference>
<protein>
    <submittedName>
        <fullName evidence="2">Uncharacterized protein</fullName>
    </submittedName>
</protein>
<accession>A0AA38ZRY1</accession>
<reference evidence="2 3" key="1">
    <citation type="journal article" date="2023" name="BMC Biotechnol.">
        <title>Vitis rotundifolia cv Carlos genome sequencing.</title>
        <authorList>
            <person name="Huff M."/>
            <person name="Hulse-Kemp A."/>
            <person name="Scheffler B."/>
            <person name="Youngblood R."/>
            <person name="Simpson S."/>
            <person name="Babiker E."/>
            <person name="Staton M."/>
        </authorList>
    </citation>
    <scope>NUCLEOTIDE SEQUENCE [LARGE SCALE GENOMIC DNA]</scope>
    <source>
        <tissue evidence="2">Leaf</tissue>
    </source>
</reference>
<dbReference type="EMBL" id="JARBHA010000008">
    <property type="protein sequence ID" value="KAJ9693657.1"/>
    <property type="molecule type" value="Genomic_DNA"/>
</dbReference>
<evidence type="ECO:0000256" key="1">
    <source>
        <dbReference type="SAM" id="MobiDB-lite"/>
    </source>
</evidence>
<dbReference type="AlphaFoldDB" id="A0AA38ZRY1"/>